<accession>A0ABR4QJU8</accession>
<comment type="caution">
    <text evidence="2">The sequence shown here is derived from an EMBL/GenBank/DDBJ whole genome shotgun (WGS) entry which is preliminary data.</text>
</comment>
<dbReference type="Proteomes" id="UP001651158">
    <property type="component" value="Unassembled WGS sequence"/>
</dbReference>
<dbReference type="EMBL" id="JAKROA010000003">
    <property type="protein sequence ID" value="KAL5109343.1"/>
    <property type="molecule type" value="Genomic_DNA"/>
</dbReference>
<sequence length="110" mass="11961">MYKFAIGEECGTKASPSPPLPPSTLSNRSILAAKATADVAALRARSTPRLAAQSAARFWQDGVESIALTGPPSVHAHHHTRTSMTFKFYTGLTKFMRTPVDQKVWAAPFF</sequence>
<protein>
    <submittedName>
        <fullName evidence="2">Uncharacterized protein</fullName>
    </submittedName>
</protein>
<reference evidence="2 3" key="1">
    <citation type="journal article" date="2022" name="Front. Cell. Infect. Microbiol.">
        <title>The Genomes of Two Strains of Taenia crassiceps the Animal Model for the Study of Human Cysticercosis.</title>
        <authorList>
            <person name="Bobes R.J."/>
            <person name="Estrada K."/>
            <person name="Rios-Valencia D.G."/>
            <person name="Calderon-Gallegos A."/>
            <person name="de la Torre P."/>
            <person name="Carrero J.C."/>
            <person name="Sanchez-Flores A."/>
            <person name="Laclette J.P."/>
        </authorList>
    </citation>
    <scope>NUCLEOTIDE SEQUENCE [LARGE SCALE GENOMIC DNA]</scope>
    <source>
        <strain evidence="2">WFUcys</strain>
    </source>
</reference>
<name>A0ABR4QJU8_9CEST</name>
<feature type="region of interest" description="Disordered" evidence="1">
    <location>
        <begin position="1"/>
        <end position="26"/>
    </location>
</feature>
<organism evidence="2 3">
    <name type="scientific">Taenia crassiceps</name>
    <dbReference type="NCBI Taxonomy" id="6207"/>
    <lineage>
        <taxon>Eukaryota</taxon>
        <taxon>Metazoa</taxon>
        <taxon>Spiralia</taxon>
        <taxon>Lophotrochozoa</taxon>
        <taxon>Platyhelminthes</taxon>
        <taxon>Cestoda</taxon>
        <taxon>Eucestoda</taxon>
        <taxon>Cyclophyllidea</taxon>
        <taxon>Taeniidae</taxon>
        <taxon>Taenia</taxon>
    </lineage>
</organism>
<evidence type="ECO:0000313" key="2">
    <source>
        <dbReference type="EMBL" id="KAL5109343.1"/>
    </source>
</evidence>
<keyword evidence="3" id="KW-1185">Reference proteome</keyword>
<proteinExistence type="predicted"/>
<gene>
    <name evidence="2" type="ORF">TcWFU_008614</name>
</gene>
<evidence type="ECO:0000256" key="1">
    <source>
        <dbReference type="SAM" id="MobiDB-lite"/>
    </source>
</evidence>
<evidence type="ECO:0000313" key="3">
    <source>
        <dbReference type="Proteomes" id="UP001651158"/>
    </source>
</evidence>